<feature type="compositionally biased region" description="Polar residues" evidence="1">
    <location>
        <begin position="7"/>
        <end position="21"/>
    </location>
</feature>
<protein>
    <submittedName>
        <fullName evidence="3">Uncharacterized protein</fullName>
    </submittedName>
</protein>
<evidence type="ECO:0000313" key="3">
    <source>
        <dbReference type="WBParaSite" id="nRc.2.0.1.t16076-RA"/>
    </source>
</evidence>
<sequence length="103" mass="10477">MNLMAHQATSGLNIGNTTGPESTTSKAASASTSNDSLSSTDSEGPWAVKWAREARTTATAAVTIAVSFGQYDATMLTSPAILSIVDGCNIMGLTYLSRGGGTT</sequence>
<keyword evidence="2" id="KW-1185">Reference proteome</keyword>
<dbReference type="Proteomes" id="UP000887565">
    <property type="component" value="Unplaced"/>
</dbReference>
<organism evidence="2 3">
    <name type="scientific">Romanomermis culicivorax</name>
    <name type="common">Nematode worm</name>
    <dbReference type="NCBI Taxonomy" id="13658"/>
    <lineage>
        <taxon>Eukaryota</taxon>
        <taxon>Metazoa</taxon>
        <taxon>Ecdysozoa</taxon>
        <taxon>Nematoda</taxon>
        <taxon>Enoplea</taxon>
        <taxon>Dorylaimia</taxon>
        <taxon>Mermithida</taxon>
        <taxon>Mermithoidea</taxon>
        <taxon>Mermithidae</taxon>
        <taxon>Romanomermis</taxon>
    </lineage>
</organism>
<name>A0A915IQI9_ROMCU</name>
<evidence type="ECO:0000256" key="1">
    <source>
        <dbReference type="SAM" id="MobiDB-lite"/>
    </source>
</evidence>
<dbReference type="AlphaFoldDB" id="A0A915IQI9"/>
<evidence type="ECO:0000313" key="2">
    <source>
        <dbReference type="Proteomes" id="UP000887565"/>
    </source>
</evidence>
<proteinExistence type="predicted"/>
<dbReference type="WBParaSite" id="nRc.2.0.1.t16076-RA">
    <property type="protein sequence ID" value="nRc.2.0.1.t16076-RA"/>
    <property type="gene ID" value="nRc.2.0.1.g16076"/>
</dbReference>
<accession>A0A915IQI9</accession>
<feature type="compositionally biased region" description="Low complexity" evidence="1">
    <location>
        <begin position="22"/>
        <end position="42"/>
    </location>
</feature>
<feature type="region of interest" description="Disordered" evidence="1">
    <location>
        <begin position="1"/>
        <end position="44"/>
    </location>
</feature>
<reference evidence="3" key="1">
    <citation type="submission" date="2022-11" db="UniProtKB">
        <authorList>
            <consortium name="WormBaseParasite"/>
        </authorList>
    </citation>
    <scope>IDENTIFICATION</scope>
</reference>